<dbReference type="Proteomes" id="UP000708576">
    <property type="component" value="Unassembled WGS sequence"/>
</dbReference>
<evidence type="ECO:0000313" key="3">
    <source>
        <dbReference type="Proteomes" id="UP000708576"/>
    </source>
</evidence>
<dbReference type="RefSeq" id="WP_212213730.1">
    <property type="nucleotide sequence ID" value="NZ_JAGUCO010000002.1"/>
</dbReference>
<keyword evidence="3" id="KW-1185">Reference proteome</keyword>
<evidence type="ECO:0000256" key="1">
    <source>
        <dbReference type="SAM" id="SignalP"/>
    </source>
</evidence>
<accession>A0ABS5JSF7</accession>
<proteinExistence type="predicted"/>
<feature type="signal peptide" evidence="1">
    <location>
        <begin position="1"/>
        <end position="20"/>
    </location>
</feature>
<feature type="chain" id="PRO_5046071756" evidence="1">
    <location>
        <begin position="21"/>
        <end position="149"/>
    </location>
</feature>
<dbReference type="EMBL" id="JAGUCO010000002">
    <property type="protein sequence ID" value="MBS2097396.1"/>
    <property type="molecule type" value="Genomic_DNA"/>
</dbReference>
<reference evidence="2 3" key="1">
    <citation type="journal article" date="2015" name="Int. J. Syst. Evol. Microbiol.">
        <title>Carboxylicivirga linearis sp. nov., isolated from a sea cucumber culture pond.</title>
        <authorList>
            <person name="Wang F.Q."/>
            <person name="Zhou Y.X."/>
            <person name="Lin X.Z."/>
            <person name="Chen G.J."/>
            <person name="Du Z.J."/>
        </authorList>
    </citation>
    <scope>NUCLEOTIDE SEQUENCE [LARGE SCALE GENOMIC DNA]</scope>
    <source>
        <strain evidence="2 3">FB218</strain>
    </source>
</reference>
<keyword evidence="1" id="KW-0732">Signal</keyword>
<sequence length="149" mass="16943">MKLLKFVFLMSFVSFINLHAQTNAERVSSLFSNVLDLSNAKLNADRPIANINQLAAHQADTMFILNKENATSVFDLAKNYNYCIISVERHTVVLVDGWNDCIQSGSWNYCMPKGKGFIQRSGEMTEKEDYINNIIGMPNSQRRTVFLIN</sequence>
<organism evidence="2 3">
    <name type="scientific">Carboxylicivirga linearis</name>
    <dbReference type="NCBI Taxonomy" id="1628157"/>
    <lineage>
        <taxon>Bacteria</taxon>
        <taxon>Pseudomonadati</taxon>
        <taxon>Bacteroidota</taxon>
        <taxon>Bacteroidia</taxon>
        <taxon>Marinilabiliales</taxon>
        <taxon>Marinilabiliaceae</taxon>
        <taxon>Carboxylicivirga</taxon>
    </lineage>
</organism>
<comment type="caution">
    <text evidence="2">The sequence shown here is derived from an EMBL/GenBank/DDBJ whole genome shotgun (WGS) entry which is preliminary data.</text>
</comment>
<gene>
    <name evidence="2" type="ORF">KEM10_03835</name>
</gene>
<protein>
    <submittedName>
        <fullName evidence="2">Uncharacterized protein</fullName>
    </submittedName>
</protein>
<evidence type="ECO:0000313" key="2">
    <source>
        <dbReference type="EMBL" id="MBS2097396.1"/>
    </source>
</evidence>
<name>A0ABS5JSF7_9BACT</name>